<evidence type="ECO:0000256" key="1">
    <source>
        <dbReference type="ARBA" id="ARBA00006926"/>
    </source>
</evidence>
<evidence type="ECO:0000256" key="3">
    <source>
        <dbReference type="ARBA" id="ARBA00022559"/>
    </source>
</evidence>
<dbReference type="EC" id="1.11.1.9" evidence="2"/>
<dbReference type="GO" id="GO:0005615">
    <property type="term" value="C:extracellular space"/>
    <property type="evidence" value="ECO:0007669"/>
    <property type="project" value="TreeGrafter"/>
</dbReference>
<dbReference type="Proteomes" id="UP000006813">
    <property type="component" value="Unassembled WGS sequence"/>
</dbReference>
<dbReference type="PROSITE" id="PS00763">
    <property type="entry name" value="GLUTATHIONE_PEROXID_2"/>
    <property type="match status" value="1"/>
</dbReference>
<name>G5BCB2_HETGA</name>
<gene>
    <name evidence="7" type="ORF">GW7_14851</name>
</gene>
<dbReference type="GO" id="GO:0006979">
    <property type="term" value="P:response to oxidative stress"/>
    <property type="evidence" value="ECO:0007669"/>
    <property type="project" value="InterPro"/>
</dbReference>
<dbReference type="GO" id="GO:0008430">
    <property type="term" value="F:selenium binding"/>
    <property type="evidence" value="ECO:0007669"/>
    <property type="project" value="TreeGrafter"/>
</dbReference>
<evidence type="ECO:0000313" key="7">
    <source>
        <dbReference type="EMBL" id="EHB06922.1"/>
    </source>
</evidence>
<dbReference type="PROSITE" id="PS51355">
    <property type="entry name" value="GLUTATHIONE_PEROXID_3"/>
    <property type="match status" value="1"/>
</dbReference>
<dbReference type="InterPro" id="IPR000889">
    <property type="entry name" value="Glutathione_peroxidase"/>
</dbReference>
<evidence type="ECO:0000256" key="6">
    <source>
        <dbReference type="SAM" id="MobiDB-lite"/>
    </source>
</evidence>
<feature type="region of interest" description="Disordered" evidence="6">
    <location>
        <begin position="115"/>
        <end position="140"/>
    </location>
</feature>
<keyword evidence="4" id="KW-0712">Selenocysteine</keyword>
<dbReference type="PANTHER" id="PTHR11592:SF32">
    <property type="entry name" value="GLUTATHIONE PEROXIDASE 3"/>
    <property type="match status" value="1"/>
</dbReference>
<dbReference type="GO" id="GO:0042744">
    <property type="term" value="P:hydrogen peroxide catabolic process"/>
    <property type="evidence" value="ECO:0007669"/>
    <property type="project" value="TreeGrafter"/>
</dbReference>
<dbReference type="InParanoid" id="G5BCB2"/>
<keyword evidence="5" id="KW-0560">Oxidoreductase</keyword>
<dbReference type="AlphaFoldDB" id="G5BCB2"/>
<organism evidence="7 8">
    <name type="scientific">Heterocephalus glaber</name>
    <name type="common">Naked mole rat</name>
    <dbReference type="NCBI Taxonomy" id="10181"/>
    <lineage>
        <taxon>Eukaryota</taxon>
        <taxon>Metazoa</taxon>
        <taxon>Chordata</taxon>
        <taxon>Craniata</taxon>
        <taxon>Vertebrata</taxon>
        <taxon>Euteleostomi</taxon>
        <taxon>Mammalia</taxon>
        <taxon>Eutheria</taxon>
        <taxon>Euarchontoglires</taxon>
        <taxon>Glires</taxon>
        <taxon>Rodentia</taxon>
        <taxon>Hystricomorpha</taxon>
        <taxon>Bathyergidae</taxon>
        <taxon>Heterocephalus</taxon>
    </lineage>
</organism>
<dbReference type="PANTHER" id="PTHR11592">
    <property type="entry name" value="GLUTATHIONE PEROXIDASE"/>
    <property type="match status" value="1"/>
</dbReference>
<dbReference type="Gene3D" id="3.40.30.10">
    <property type="entry name" value="Glutaredoxin"/>
    <property type="match status" value="1"/>
</dbReference>
<evidence type="ECO:0000256" key="2">
    <source>
        <dbReference type="ARBA" id="ARBA00012310"/>
    </source>
</evidence>
<dbReference type="EMBL" id="JH169536">
    <property type="protein sequence ID" value="EHB06922.1"/>
    <property type="molecule type" value="Genomic_DNA"/>
</dbReference>
<dbReference type="SUPFAM" id="SSF52833">
    <property type="entry name" value="Thioredoxin-like"/>
    <property type="match status" value="1"/>
</dbReference>
<protein>
    <recommendedName>
        <fullName evidence="2">glutathione peroxidase</fullName>
        <ecNumber evidence="2">1.11.1.9</ecNumber>
    </recommendedName>
</protein>
<proteinExistence type="inferred from homology"/>
<dbReference type="STRING" id="10181.G5BCB2"/>
<dbReference type="InterPro" id="IPR029760">
    <property type="entry name" value="GPX_CS"/>
</dbReference>
<comment type="similarity">
    <text evidence="1">Belongs to the glutathione peroxidase family.</text>
</comment>
<accession>G5BCB2</accession>
<sequence length="170" mass="18935">MQATSRLHLLAKKFLTASTWCTESGAGQDLSPSSAKLNALQEELEPFGLVVLGFPCNQFGKQEPGENSEILPSLKYVRPGRGFVPNFQLFEKGDVNGEKEQKFYTFLKVRERPPPARALGHPLPTRCPPNRRGPDGKPVMRWYHRTTVGSVKVDILAHMRRQAALLAPGK</sequence>
<reference evidence="7 8" key="1">
    <citation type="journal article" date="2011" name="Nature">
        <title>Genome sequencing reveals insights into physiology and longevity of the naked mole rat.</title>
        <authorList>
            <person name="Kim E.B."/>
            <person name="Fang X."/>
            <person name="Fushan A.A."/>
            <person name="Huang Z."/>
            <person name="Lobanov A.V."/>
            <person name="Han L."/>
            <person name="Marino S.M."/>
            <person name="Sun X."/>
            <person name="Turanov A.A."/>
            <person name="Yang P."/>
            <person name="Yim S.H."/>
            <person name="Zhao X."/>
            <person name="Kasaikina M.V."/>
            <person name="Stoletzki N."/>
            <person name="Peng C."/>
            <person name="Polak P."/>
            <person name="Xiong Z."/>
            <person name="Kiezun A."/>
            <person name="Zhu Y."/>
            <person name="Chen Y."/>
            <person name="Kryukov G.V."/>
            <person name="Zhang Q."/>
            <person name="Peshkin L."/>
            <person name="Yang L."/>
            <person name="Bronson R.T."/>
            <person name="Buffenstein R."/>
            <person name="Wang B."/>
            <person name="Han C."/>
            <person name="Li Q."/>
            <person name="Chen L."/>
            <person name="Zhao W."/>
            <person name="Sunyaev S.R."/>
            <person name="Park T.J."/>
            <person name="Zhang G."/>
            <person name="Wang J."/>
            <person name="Gladyshev V.N."/>
        </authorList>
    </citation>
    <scope>NUCLEOTIDE SEQUENCE [LARGE SCALE GENOMIC DNA]</scope>
</reference>
<evidence type="ECO:0000256" key="5">
    <source>
        <dbReference type="ARBA" id="ARBA00023002"/>
    </source>
</evidence>
<evidence type="ECO:0000313" key="8">
    <source>
        <dbReference type="Proteomes" id="UP000006813"/>
    </source>
</evidence>
<dbReference type="InterPro" id="IPR036249">
    <property type="entry name" value="Thioredoxin-like_sf"/>
</dbReference>
<evidence type="ECO:0000256" key="4">
    <source>
        <dbReference type="ARBA" id="ARBA00022933"/>
    </source>
</evidence>
<dbReference type="Pfam" id="PF00255">
    <property type="entry name" value="GSHPx"/>
    <property type="match status" value="1"/>
</dbReference>
<dbReference type="GO" id="GO:0004602">
    <property type="term" value="F:glutathione peroxidase activity"/>
    <property type="evidence" value="ECO:0007669"/>
    <property type="project" value="UniProtKB-EC"/>
</dbReference>
<keyword evidence="3 7" id="KW-0575">Peroxidase</keyword>